<dbReference type="Gene3D" id="3.30.559.30">
    <property type="entry name" value="Nonribosomal peptide synthetase, condensation domain"/>
    <property type="match status" value="2"/>
</dbReference>
<dbReference type="PANTHER" id="PTHR45527:SF1">
    <property type="entry name" value="FATTY ACID SYNTHASE"/>
    <property type="match status" value="1"/>
</dbReference>
<evidence type="ECO:0000256" key="3">
    <source>
        <dbReference type="ARBA" id="ARBA00022553"/>
    </source>
</evidence>
<reference evidence="5 6" key="1">
    <citation type="submission" date="2024-05" db="EMBL/GenBank/DDBJ databases">
        <title>Microbispora sp.ZYX-F-249.</title>
        <authorList>
            <person name="Xie H."/>
        </authorList>
    </citation>
    <scope>NUCLEOTIDE SEQUENCE [LARGE SCALE GENOMIC DNA]</scope>
    <source>
        <strain evidence="5 6">ZYX-F-249</strain>
    </source>
</reference>
<dbReference type="InterPro" id="IPR006162">
    <property type="entry name" value="Ppantetheine_attach_site"/>
</dbReference>
<dbReference type="CDD" id="cd05930">
    <property type="entry name" value="A_NRPS"/>
    <property type="match status" value="2"/>
</dbReference>
<proteinExistence type="predicted"/>
<dbReference type="InterPro" id="IPR045851">
    <property type="entry name" value="AMP-bd_C_sf"/>
</dbReference>
<dbReference type="Gene3D" id="3.40.50.1820">
    <property type="entry name" value="alpha/beta hydrolase"/>
    <property type="match status" value="1"/>
</dbReference>
<dbReference type="Proteomes" id="UP001447516">
    <property type="component" value="Unassembled WGS sequence"/>
</dbReference>
<dbReference type="Gene3D" id="3.40.50.980">
    <property type="match status" value="4"/>
</dbReference>
<evidence type="ECO:0000313" key="5">
    <source>
        <dbReference type="EMBL" id="MEN3540493.1"/>
    </source>
</evidence>
<dbReference type="EMBL" id="JBDJAW010000051">
    <property type="protein sequence ID" value="MEN3540493.1"/>
    <property type="molecule type" value="Genomic_DNA"/>
</dbReference>
<dbReference type="Gene3D" id="3.30.559.10">
    <property type="entry name" value="Chloramphenicol acetyltransferase-like domain"/>
    <property type="match status" value="2"/>
</dbReference>
<evidence type="ECO:0000313" key="6">
    <source>
        <dbReference type="Proteomes" id="UP001447516"/>
    </source>
</evidence>
<dbReference type="SUPFAM" id="SSF52777">
    <property type="entry name" value="CoA-dependent acyltransferases"/>
    <property type="match status" value="4"/>
</dbReference>
<dbReference type="PROSITE" id="PS00455">
    <property type="entry name" value="AMP_BINDING"/>
    <property type="match status" value="2"/>
</dbReference>
<dbReference type="Gene3D" id="2.30.38.10">
    <property type="entry name" value="Luciferase, Domain 3"/>
    <property type="match status" value="2"/>
</dbReference>
<dbReference type="InterPro" id="IPR020806">
    <property type="entry name" value="PKS_PP-bd"/>
</dbReference>
<comment type="caution">
    <text evidence="5">The sequence shown here is derived from an EMBL/GenBank/DDBJ whole genome shotgun (WGS) entry which is preliminary data.</text>
</comment>
<keyword evidence="3" id="KW-0597">Phosphoprotein</keyword>
<dbReference type="PANTHER" id="PTHR45527">
    <property type="entry name" value="NONRIBOSOMAL PEPTIDE SYNTHETASE"/>
    <property type="match status" value="1"/>
</dbReference>
<dbReference type="InterPro" id="IPR029058">
    <property type="entry name" value="AB_hydrolase_fold"/>
</dbReference>
<dbReference type="Pfam" id="PF00668">
    <property type="entry name" value="Condensation"/>
    <property type="match status" value="2"/>
</dbReference>
<dbReference type="InterPro" id="IPR023213">
    <property type="entry name" value="CAT-like_dom_sf"/>
</dbReference>
<dbReference type="InterPro" id="IPR000873">
    <property type="entry name" value="AMP-dep_synth/lig_dom"/>
</dbReference>
<dbReference type="SMART" id="SM00823">
    <property type="entry name" value="PKS_PP"/>
    <property type="match status" value="2"/>
</dbReference>
<comment type="cofactor">
    <cofactor evidence="1">
        <name>pantetheine 4'-phosphate</name>
        <dbReference type="ChEBI" id="CHEBI:47942"/>
    </cofactor>
</comment>
<dbReference type="InterPro" id="IPR001242">
    <property type="entry name" value="Condensation_dom"/>
</dbReference>
<dbReference type="NCBIfam" id="TIGR01733">
    <property type="entry name" value="AA-adenyl-dom"/>
    <property type="match status" value="2"/>
</dbReference>
<dbReference type="InterPro" id="IPR010071">
    <property type="entry name" value="AA_adenyl_dom"/>
</dbReference>
<dbReference type="PROSITE" id="PS00012">
    <property type="entry name" value="PHOSPHOPANTETHEINE"/>
    <property type="match status" value="2"/>
</dbReference>
<gene>
    <name evidence="5" type="ORF">AAH991_35645</name>
</gene>
<dbReference type="Pfam" id="PF13193">
    <property type="entry name" value="AMP-binding_C"/>
    <property type="match status" value="2"/>
</dbReference>
<sequence>MSELKAHWGVLSHAQEQLWFLQRLDPGDASSNMFVSERLRGPLDVDALESALAALTERHETLRTRYPSVDGVPRPAPGPLPVLDRVDLASGQDGERLAARIVAERTGRPFDLGEGPVMRACLIRIGERDHVLHLAVHHIAVDGWSIGILVAELSALYEAFAAGRPSPLPPPPAGYAGHAVRERERPVPAESLEFWRKRLAGLPVLALPTDHPAPPEGTAPGGALGGTFSGGTVELRLPAELTRAVSDLARRRRCTLFMTLLAAYQVLLALHCGQDDICVGSAVSTRDTPELERVVGPFLNTLPFRGDLSGDPSFSELLRRTRAGVLDTVSHREVPFSRLVAELGPGHERGRAPLFRTRFALHQESGERLMLPGIAVEPFAAGGAQAQSDLSVEIHPAGDGLDAYFVFDAGLFDRETVEGMAARFARLLRAVVADPDVPLSRVDILGDGERRMISARSRGPAAYPPASLTALVNGDPGTVAAVCGERSLTYGELDAAAGRLARRLRAAGAGPGRIVALCAERSMEMLVGLLAVARAGAAYLPLDPAYPADRLSFVLADSGAHLMLVQDRLRDRLPRDRPVITLEGWDTPDDDLPPREPDGPAAGDLAYVIYTSGSTGRPKGVAVEHAALTNLLLSFRDLLGASPGHRWLAATSLSFDISALELFLPLVSGGTVVIATETGDGRALDRLVAGHGITHVQATPSGWRMLLDAGFDRPGVVALAGGEALPPALAAELRPRVSRLFNVYGPTETTIWSTCWEVPPDVPDRVEIGRPVSGTRVHVLDRWLNPVPDGVTGEIYIAGSGLARGYLNRPGLTADRFPPDPFGPSGARMYRTGDLGRRHGDGVLECLGRTDGQVKLHGHRIELGEIEARLVEHPSASRTAVVVRADRLVAYVVPAAEDDVAGLDALEAHARAVLPGYMVPAVFVPLAELPLTPNGKIDRQALPEPAALNSGAGGAPATAMERRVAAVFAEVLGAEDVGARDDFFALGGHSLLAAKAAARLSVALGVDVPVRDLFAYPTVQALATVLEAREPDGREAIPIRMDGGAPPLSAVQERLWFLHRLDPGDPSYNMYLVRRLRGPLVRPALAAALTAVVARHASLRTRFPEAGGVPGVVVDPPGPVAWEDLDARDEAEAARLVAARTNAPLDLADTPPARLTLIRLADDDHVLCWVIHHILGDGWSLNVILDDLASLYAGASPPPLALRYGDVAAWQRGREHAETFEYWRHRLAGPPVLDLPLDRPRRPGRRRDGALLSVRLPVDVTAGLERLGAEHGATLFMTLLAAYQVLLARHCGQDDIVVGSVTAGRDRVELEPVVGNLTRTLALRGDLRGDPPFAEFLEATRRAVLADMAHQEVPFERLLAELDLDRDADHPPLFQTMLILHSQDDRALMTDRFGDLSVEPFAHGHTQAKLDLTLEVWRDADGLSLVFAYDAALFDPATVEGIAARFGVLCRGIADDPGRPLRELPLLTDADTAALRELAAPPPASGRVPDHAAVPSLIAGTARRTPDAVAVRCGDAWLTYAELLDEADRLAGVLRARGIGRGQVVAVCLGRGLDAVVALLGILRAGAAYLPLDADHPPTRLAHLYADGGAVAMVTDPRLAGRLPEGVTVIPVPSADVIGTGAAAEEAAPGDPAYVIYTSGSTGVPKGVVVEHGSLSARVVWMVKEYGLRPGDHVVQFASLGFDAHVEEIYPALVAGATLVLLPDGAAALPEAMAADRDITVLDLPTAYWHHLVDLGGAVAWPPALRLVILGGEQVDGAAAGRWRERFPGIRLVNTYGPTEATVIATTADLDGEAGRRPPIGRPIGDTTVWLLGEHGEPVPPGAAGELCVGGAGVARGYARRPGLTADRFVPDPFAGGGGRLYRTGDRARWRRDGQLEFLGRADRQVKVRGFRIEPGEVEAAYLAHPGVGGIAVVARDETLVAYVVGPATVEELRRHGAENLPPHMVPGAWVPLDRLPLTANGKIDFEALPAPVANRAATFVSPRTDAEALVAEVWADLLGMDAVGAFDDFFHLGGHSLLAVRIAARLKAVIGVEIPIRTLFARRTVAEFAAAVEGVLLDTLSGLSDEEALHLLEPVTDEDK</sequence>
<evidence type="ECO:0000256" key="2">
    <source>
        <dbReference type="ARBA" id="ARBA00022450"/>
    </source>
</evidence>
<dbReference type="RefSeq" id="WP_346230348.1">
    <property type="nucleotide sequence ID" value="NZ_JBDJAW010000051.1"/>
</dbReference>
<dbReference type="PROSITE" id="PS50075">
    <property type="entry name" value="CARRIER"/>
    <property type="match status" value="2"/>
</dbReference>
<dbReference type="SUPFAM" id="SSF56801">
    <property type="entry name" value="Acetyl-CoA synthetase-like"/>
    <property type="match status" value="2"/>
</dbReference>
<organism evidence="5 6">
    <name type="scientific">Microbispora maris</name>
    <dbReference type="NCBI Taxonomy" id="3144104"/>
    <lineage>
        <taxon>Bacteria</taxon>
        <taxon>Bacillati</taxon>
        <taxon>Actinomycetota</taxon>
        <taxon>Actinomycetes</taxon>
        <taxon>Streptosporangiales</taxon>
        <taxon>Streptosporangiaceae</taxon>
        <taxon>Microbispora</taxon>
    </lineage>
</organism>
<evidence type="ECO:0000259" key="4">
    <source>
        <dbReference type="PROSITE" id="PS50075"/>
    </source>
</evidence>
<evidence type="ECO:0000256" key="1">
    <source>
        <dbReference type="ARBA" id="ARBA00001957"/>
    </source>
</evidence>
<dbReference type="InterPro" id="IPR009081">
    <property type="entry name" value="PP-bd_ACP"/>
</dbReference>
<dbReference type="Pfam" id="PF00550">
    <property type="entry name" value="PP-binding"/>
    <property type="match status" value="2"/>
</dbReference>
<dbReference type="InterPro" id="IPR025110">
    <property type="entry name" value="AMP-bd_C"/>
</dbReference>
<keyword evidence="2" id="KW-0596">Phosphopantetheine</keyword>
<dbReference type="InterPro" id="IPR020845">
    <property type="entry name" value="AMP-binding_CS"/>
</dbReference>
<dbReference type="Gene3D" id="3.30.300.30">
    <property type="match status" value="2"/>
</dbReference>
<keyword evidence="6" id="KW-1185">Reference proteome</keyword>
<dbReference type="Gene3D" id="1.10.1200.10">
    <property type="entry name" value="ACP-like"/>
    <property type="match status" value="1"/>
</dbReference>
<dbReference type="InterPro" id="IPR036736">
    <property type="entry name" value="ACP-like_sf"/>
</dbReference>
<feature type="domain" description="Carrier" evidence="4">
    <location>
        <begin position="1982"/>
        <end position="2057"/>
    </location>
</feature>
<feature type="domain" description="Carrier" evidence="4">
    <location>
        <begin position="955"/>
        <end position="1030"/>
    </location>
</feature>
<dbReference type="SUPFAM" id="SSF47336">
    <property type="entry name" value="ACP-like"/>
    <property type="match status" value="2"/>
</dbReference>
<protein>
    <submittedName>
        <fullName evidence="5">Amino acid adenylation domain-containing protein</fullName>
    </submittedName>
</protein>
<dbReference type="CDD" id="cd19531">
    <property type="entry name" value="LCL_NRPS-like"/>
    <property type="match status" value="2"/>
</dbReference>
<dbReference type="Pfam" id="PF00501">
    <property type="entry name" value="AMP-binding"/>
    <property type="match status" value="2"/>
</dbReference>
<name>A0ABV0AYY0_9ACTN</name>
<accession>A0ABV0AYY0</accession>